<protein>
    <submittedName>
        <fullName evidence="1">Uncharacterized protein</fullName>
    </submittedName>
</protein>
<evidence type="ECO:0000313" key="1">
    <source>
        <dbReference type="EMBL" id="KAH1047224.1"/>
    </source>
</evidence>
<dbReference type="Proteomes" id="UP000828251">
    <property type="component" value="Unassembled WGS sequence"/>
</dbReference>
<accession>A0A9D3ZM85</accession>
<organism evidence="1 2">
    <name type="scientific">Gossypium stocksii</name>
    <dbReference type="NCBI Taxonomy" id="47602"/>
    <lineage>
        <taxon>Eukaryota</taxon>
        <taxon>Viridiplantae</taxon>
        <taxon>Streptophyta</taxon>
        <taxon>Embryophyta</taxon>
        <taxon>Tracheophyta</taxon>
        <taxon>Spermatophyta</taxon>
        <taxon>Magnoliopsida</taxon>
        <taxon>eudicotyledons</taxon>
        <taxon>Gunneridae</taxon>
        <taxon>Pentapetalae</taxon>
        <taxon>rosids</taxon>
        <taxon>malvids</taxon>
        <taxon>Malvales</taxon>
        <taxon>Malvaceae</taxon>
        <taxon>Malvoideae</taxon>
        <taxon>Gossypium</taxon>
    </lineage>
</organism>
<keyword evidence="2" id="KW-1185">Reference proteome</keyword>
<sequence>MNETNCYSHNVLFLYLHLHACHCYCWRRLKFYRLSAIEEPQIPASIRSQLSPKKHRAKKVGWFCFAVQARAAVILTDLLEKHPLERVLLAENAMYNVNHIFMAAHKISFEASLLGSCSFLLQFCPTNCFQMRLFRDTASEILKWHLNLLSLVVE</sequence>
<dbReference type="EMBL" id="JAIQCV010000011">
    <property type="protein sequence ID" value="KAH1047224.1"/>
    <property type="molecule type" value="Genomic_DNA"/>
</dbReference>
<proteinExistence type="predicted"/>
<reference evidence="1 2" key="1">
    <citation type="journal article" date="2021" name="Plant Biotechnol. J.">
        <title>Multi-omics assisted identification of the key and species-specific regulatory components of drought-tolerant mechanisms in Gossypium stocksii.</title>
        <authorList>
            <person name="Yu D."/>
            <person name="Ke L."/>
            <person name="Zhang D."/>
            <person name="Wu Y."/>
            <person name="Sun Y."/>
            <person name="Mei J."/>
            <person name="Sun J."/>
            <person name="Sun Y."/>
        </authorList>
    </citation>
    <scope>NUCLEOTIDE SEQUENCE [LARGE SCALE GENOMIC DNA]</scope>
    <source>
        <strain evidence="2">cv. E1</strain>
        <tissue evidence="1">Leaf</tissue>
    </source>
</reference>
<gene>
    <name evidence="1" type="ORF">J1N35_038008</name>
</gene>
<comment type="caution">
    <text evidence="1">The sequence shown here is derived from an EMBL/GenBank/DDBJ whole genome shotgun (WGS) entry which is preliminary data.</text>
</comment>
<dbReference type="AlphaFoldDB" id="A0A9D3ZM85"/>
<evidence type="ECO:0000313" key="2">
    <source>
        <dbReference type="Proteomes" id="UP000828251"/>
    </source>
</evidence>
<name>A0A9D3ZM85_9ROSI</name>